<evidence type="ECO:0000256" key="1">
    <source>
        <dbReference type="SAM" id="Phobius"/>
    </source>
</evidence>
<reference evidence="2 3" key="1">
    <citation type="submission" date="2019-01" db="EMBL/GenBank/DDBJ databases">
        <title>Lactibacter flavus gen. nov., sp. nov., a novel bacterium of the family Propionibacteriaceae isolated from raw milk and dairy products.</title>
        <authorList>
            <person name="Huptas C."/>
            <person name="Wenning M."/>
            <person name="Breitenwieser F."/>
            <person name="Doll E."/>
            <person name="Von Neubeck M."/>
            <person name="Busse H.-J."/>
            <person name="Scherer S."/>
        </authorList>
    </citation>
    <scope>NUCLEOTIDE SEQUENCE [LARGE SCALE GENOMIC DNA]</scope>
    <source>
        <strain evidence="2 3">KCTC 33808</strain>
    </source>
</reference>
<keyword evidence="3" id="KW-1185">Reference proteome</keyword>
<evidence type="ECO:0000313" key="3">
    <source>
        <dbReference type="Proteomes" id="UP000292373"/>
    </source>
</evidence>
<protein>
    <submittedName>
        <fullName evidence="2">Phage holin family protein</fullName>
    </submittedName>
</protein>
<feature type="transmembrane region" description="Helical" evidence="1">
    <location>
        <begin position="34"/>
        <end position="55"/>
    </location>
</feature>
<feature type="transmembrane region" description="Helical" evidence="1">
    <location>
        <begin position="62"/>
        <end position="85"/>
    </location>
</feature>
<dbReference type="PANTHER" id="PTHR37309:SF1">
    <property type="entry name" value="SLR0284 PROTEIN"/>
    <property type="match status" value="1"/>
</dbReference>
<dbReference type="PANTHER" id="PTHR37309">
    <property type="entry name" value="SLR0284 PROTEIN"/>
    <property type="match status" value="1"/>
</dbReference>
<gene>
    <name evidence="2" type="ORF">ET989_05825</name>
</gene>
<sequence>MIIRFLVSALSLGLATWLLPGIWLDYVGEPADAAITMLIVAAIFGLVNAVVKPIFVFVTSPLLLITLGLFLLVINAALLMLTSWVCAQMGVPWGVDGFWDAVLGALFVSTVSFILNSFVGRRGEVHT</sequence>
<dbReference type="RefSeq" id="WP_131167613.1">
    <property type="nucleotide sequence ID" value="NZ_SDMQ01000004.1"/>
</dbReference>
<accession>A0A4Q9KET6</accession>
<keyword evidence="1" id="KW-1133">Transmembrane helix</keyword>
<name>A0A4Q9KET6_9ACTN</name>
<keyword evidence="1" id="KW-0472">Membrane</keyword>
<dbReference type="Pfam" id="PF04020">
    <property type="entry name" value="Phage_holin_4_2"/>
    <property type="match status" value="1"/>
</dbReference>
<evidence type="ECO:0000313" key="2">
    <source>
        <dbReference type="EMBL" id="TBT85964.1"/>
    </source>
</evidence>
<dbReference type="Proteomes" id="UP000292373">
    <property type="component" value="Unassembled WGS sequence"/>
</dbReference>
<keyword evidence="1" id="KW-0812">Transmembrane</keyword>
<organism evidence="2 3">
    <name type="scientific">Propioniciclava sinopodophylli</name>
    <dbReference type="NCBI Taxonomy" id="1837344"/>
    <lineage>
        <taxon>Bacteria</taxon>
        <taxon>Bacillati</taxon>
        <taxon>Actinomycetota</taxon>
        <taxon>Actinomycetes</taxon>
        <taxon>Propionibacteriales</taxon>
        <taxon>Propionibacteriaceae</taxon>
        <taxon>Propioniciclava</taxon>
    </lineage>
</organism>
<comment type="caution">
    <text evidence="2">The sequence shown here is derived from an EMBL/GenBank/DDBJ whole genome shotgun (WGS) entry which is preliminary data.</text>
</comment>
<dbReference type="InterPro" id="IPR007165">
    <property type="entry name" value="Phage_holin_4_2"/>
</dbReference>
<feature type="transmembrane region" description="Helical" evidence="1">
    <location>
        <begin position="97"/>
        <end position="119"/>
    </location>
</feature>
<dbReference type="EMBL" id="SDMQ01000004">
    <property type="protein sequence ID" value="TBT85964.1"/>
    <property type="molecule type" value="Genomic_DNA"/>
</dbReference>
<dbReference type="AlphaFoldDB" id="A0A4Q9KET6"/>
<proteinExistence type="predicted"/>
<dbReference type="OrthoDB" id="9810847at2"/>